<dbReference type="AlphaFoldDB" id="A0A1V4DCF5"/>
<name>A0A1V4DCF5_9ACTN</name>
<comment type="caution">
    <text evidence="1">The sequence shown here is derived from an EMBL/GenBank/DDBJ whole genome shotgun (WGS) entry which is preliminary data.</text>
</comment>
<proteinExistence type="predicted"/>
<sequence length="61" mass="6286">MPQHTHAHTSRCPACDGFPVASITTGARHRDGSRVTIRVTCPACKGTGNATPARTVATAGK</sequence>
<dbReference type="OrthoDB" id="3855646at2"/>
<dbReference type="Gene3D" id="2.10.230.10">
    <property type="entry name" value="Heat shock protein DnaJ, cysteine-rich domain"/>
    <property type="match status" value="1"/>
</dbReference>
<dbReference type="Proteomes" id="UP000033615">
    <property type="component" value="Unassembled WGS sequence"/>
</dbReference>
<dbReference type="RefSeq" id="WP_046084928.1">
    <property type="nucleotide sequence ID" value="NZ_LAKD02000002.1"/>
</dbReference>
<dbReference type="InterPro" id="IPR024064">
    <property type="entry name" value="FdhE-like_sf"/>
</dbReference>
<evidence type="ECO:0000313" key="1">
    <source>
        <dbReference type="EMBL" id="OPF84287.1"/>
    </source>
</evidence>
<dbReference type="SUPFAM" id="SSF144020">
    <property type="entry name" value="FdhE-like"/>
    <property type="match status" value="1"/>
</dbReference>
<protein>
    <submittedName>
        <fullName evidence="1">Uncharacterized protein</fullName>
    </submittedName>
</protein>
<gene>
    <name evidence="1" type="ORF">VT50_0202125</name>
</gene>
<dbReference type="EMBL" id="LAKD02000002">
    <property type="protein sequence ID" value="OPF84287.1"/>
    <property type="molecule type" value="Genomic_DNA"/>
</dbReference>
<keyword evidence="2" id="KW-1185">Reference proteome</keyword>
<organism evidence="1 2">
    <name type="scientific">Streptomyces antioxidans</name>
    <dbReference type="NCBI Taxonomy" id="1507734"/>
    <lineage>
        <taxon>Bacteria</taxon>
        <taxon>Bacillati</taxon>
        <taxon>Actinomycetota</taxon>
        <taxon>Actinomycetes</taxon>
        <taxon>Kitasatosporales</taxon>
        <taxon>Streptomycetaceae</taxon>
        <taxon>Streptomyces</taxon>
    </lineage>
</organism>
<accession>A0A1V4DCF5</accession>
<reference evidence="1" key="1">
    <citation type="submission" date="2016-12" db="EMBL/GenBank/DDBJ databases">
        <title>Genome sequence of Streptomyces antioxidans MUSC 164.</title>
        <authorList>
            <person name="Lee L.-H."/>
            <person name="Ser H.-L."/>
        </authorList>
    </citation>
    <scope>NUCLEOTIDE SEQUENCE [LARGE SCALE GENOMIC DNA]</scope>
    <source>
        <strain evidence="1">MUSC 164</strain>
    </source>
</reference>
<evidence type="ECO:0000313" key="2">
    <source>
        <dbReference type="Proteomes" id="UP000033615"/>
    </source>
</evidence>